<name>A0A4Q7ZN83_9ACTN</name>
<dbReference type="PROSITE" id="PS51257">
    <property type="entry name" value="PROKAR_LIPOPROTEIN"/>
    <property type="match status" value="1"/>
</dbReference>
<gene>
    <name evidence="3" type="ORF">EV385_3983</name>
</gene>
<evidence type="ECO:0000313" key="3">
    <source>
        <dbReference type="EMBL" id="RZU52141.1"/>
    </source>
</evidence>
<evidence type="ECO:0000256" key="2">
    <source>
        <dbReference type="SAM" id="SignalP"/>
    </source>
</evidence>
<feature type="chain" id="PRO_5020407455" description="Lipoprotein" evidence="2">
    <location>
        <begin position="27"/>
        <end position="93"/>
    </location>
</feature>
<dbReference type="RefSeq" id="WP_130510794.1">
    <property type="nucleotide sequence ID" value="NZ_SHKY01000001.1"/>
</dbReference>
<dbReference type="Proteomes" id="UP000292564">
    <property type="component" value="Unassembled WGS sequence"/>
</dbReference>
<feature type="signal peptide" evidence="2">
    <location>
        <begin position="1"/>
        <end position="26"/>
    </location>
</feature>
<dbReference type="AlphaFoldDB" id="A0A4Q7ZN83"/>
<sequence>MRRTLAIALAATVLLAGGCARHRAPAEPATTEQPAAATRQPAPAATASTPTSRVTRTQAAGPEDAGPSPDVDGLLDEVDRQLSSDQQPAEDQD</sequence>
<feature type="compositionally biased region" description="Low complexity" evidence="1">
    <location>
        <begin position="26"/>
        <end position="52"/>
    </location>
</feature>
<proteinExistence type="predicted"/>
<evidence type="ECO:0000313" key="4">
    <source>
        <dbReference type="Proteomes" id="UP000292564"/>
    </source>
</evidence>
<comment type="caution">
    <text evidence="3">The sequence shown here is derived from an EMBL/GenBank/DDBJ whole genome shotgun (WGS) entry which is preliminary data.</text>
</comment>
<organism evidence="3 4">
    <name type="scientific">Krasilnikovia cinnamomea</name>
    <dbReference type="NCBI Taxonomy" id="349313"/>
    <lineage>
        <taxon>Bacteria</taxon>
        <taxon>Bacillati</taxon>
        <taxon>Actinomycetota</taxon>
        <taxon>Actinomycetes</taxon>
        <taxon>Micromonosporales</taxon>
        <taxon>Micromonosporaceae</taxon>
        <taxon>Krasilnikovia</taxon>
    </lineage>
</organism>
<dbReference type="EMBL" id="SHKY01000001">
    <property type="protein sequence ID" value="RZU52141.1"/>
    <property type="molecule type" value="Genomic_DNA"/>
</dbReference>
<keyword evidence="2" id="KW-0732">Signal</keyword>
<accession>A0A4Q7ZN83</accession>
<keyword evidence="4" id="KW-1185">Reference proteome</keyword>
<feature type="region of interest" description="Disordered" evidence="1">
    <location>
        <begin position="22"/>
        <end position="93"/>
    </location>
</feature>
<reference evidence="3 4" key="1">
    <citation type="submission" date="2019-02" db="EMBL/GenBank/DDBJ databases">
        <title>Sequencing the genomes of 1000 actinobacteria strains.</title>
        <authorList>
            <person name="Klenk H.-P."/>
        </authorList>
    </citation>
    <scope>NUCLEOTIDE SEQUENCE [LARGE SCALE GENOMIC DNA]</scope>
    <source>
        <strain evidence="3 4">DSM 45162</strain>
    </source>
</reference>
<evidence type="ECO:0000256" key="1">
    <source>
        <dbReference type="SAM" id="MobiDB-lite"/>
    </source>
</evidence>
<protein>
    <recommendedName>
        <fullName evidence="5">Lipoprotein</fullName>
    </recommendedName>
</protein>
<evidence type="ECO:0008006" key="5">
    <source>
        <dbReference type="Google" id="ProtNLM"/>
    </source>
</evidence>